<name>A0A7W7AIN3_9SPHN</name>
<organism evidence="1 2">
    <name type="scientific">Sphingomonas abaci</name>
    <dbReference type="NCBI Taxonomy" id="237611"/>
    <lineage>
        <taxon>Bacteria</taxon>
        <taxon>Pseudomonadati</taxon>
        <taxon>Pseudomonadota</taxon>
        <taxon>Alphaproteobacteria</taxon>
        <taxon>Sphingomonadales</taxon>
        <taxon>Sphingomonadaceae</taxon>
        <taxon>Sphingomonas</taxon>
    </lineage>
</organism>
<proteinExistence type="predicted"/>
<protein>
    <recommendedName>
        <fullName evidence="3">Phage head morphogenesis domain-containing protein</fullName>
    </recommendedName>
</protein>
<dbReference type="EMBL" id="JACHNY010000002">
    <property type="protein sequence ID" value="MBB4616920.1"/>
    <property type="molecule type" value="Genomic_DNA"/>
</dbReference>
<accession>A0A7W7AIN3</accession>
<dbReference type="AlphaFoldDB" id="A0A7W7AIN3"/>
<sequence>MRIDLSALAARANPGRRKRTTTLRDIIPPATLATDLYRATFLNVVTMWQRYTTRILAEYERSLSALTTDSPADLNRVLDEASGEFNRLLLLLTPALRSWVLRVERWERGKFIGAVLSASRVDLSTLIGPEDVAQTLEQVIEWNTNLIRDVNDQARQKIANAVFSGLTGRRPAADVAKEIRSATGFARDRSMRIASHQLSSLSSQLAAERRRAAGLDVWEWRHSAKLHPRREHLARDGNLYTDNPDRVGEVVEGKTVMASPPADDQPGIPPFCGCRSRAVLTFS</sequence>
<dbReference type="RefSeq" id="WP_221239831.1">
    <property type="nucleotide sequence ID" value="NZ_JACHNY010000002.1"/>
</dbReference>
<gene>
    <name evidence="1" type="ORF">GGQ96_001040</name>
</gene>
<evidence type="ECO:0000313" key="1">
    <source>
        <dbReference type="EMBL" id="MBB4616920.1"/>
    </source>
</evidence>
<comment type="caution">
    <text evidence="1">The sequence shown here is derived from an EMBL/GenBank/DDBJ whole genome shotgun (WGS) entry which is preliminary data.</text>
</comment>
<dbReference type="Proteomes" id="UP000574769">
    <property type="component" value="Unassembled WGS sequence"/>
</dbReference>
<evidence type="ECO:0000313" key="2">
    <source>
        <dbReference type="Proteomes" id="UP000574769"/>
    </source>
</evidence>
<reference evidence="1 2" key="1">
    <citation type="submission" date="2020-08" db="EMBL/GenBank/DDBJ databases">
        <title>Genomic Encyclopedia of Type Strains, Phase IV (KMG-IV): sequencing the most valuable type-strain genomes for metagenomic binning, comparative biology and taxonomic classification.</title>
        <authorList>
            <person name="Goeker M."/>
        </authorList>
    </citation>
    <scope>NUCLEOTIDE SEQUENCE [LARGE SCALE GENOMIC DNA]</scope>
    <source>
        <strain evidence="1 2">DSM 15867</strain>
    </source>
</reference>
<evidence type="ECO:0008006" key="3">
    <source>
        <dbReference type="Google" id="ProtNLM"/>
    </source>
</evidence>
<keyword evidence="2" id="KW-1185">Reference proteome</keyword>